<keyword evidence="3" id="KW-0732">Signal</keyword>
<evidence type="ECO:0000256" key="4">
    <source>
        <dbReference type="ARBA" id="ARBA00022764"/>
    </source>
</evidence>
<dbReference type="InterPro" id="IPR014139">
    <property type="entry name" value="Peptidase_S26C_TraF"/>
</dbReference>
<protein>
    <submittedName>
        <fullName evidence="7">Conjugative transfer signal peptidase TraF</fullName>
    </submittedName>
</protein>
<dbReference type="NCBIfam" id="TIGR02771">
    <property type="entry name" value="TraF_Ti"/>
    <property type="match status" value="1"/>
</dbReference>
<dbReference type="Proteomes" id="UP001525968">
    <property type="component" value="Unassembled WGS sequence"/>
</dbReference>
<comment type="subcellular location">
    <subcellularLocation>
        <location evidence="1">Periplasm</location>
    </subcellularLocation>
</comment>
<dbReference type="NCBIfam" id="NF010459">
    <property type="entry name" value="PRK13884.1"/>
    <property type="match status" value="1"/>
</dbReference>
<dbReference type="InterPro" id="IPR019533">
    <property type="entry name" value="Peptidase_S26"/>
</dbReference>
<proteinExistence type="inferred from homology"/>
<dbReference type="SUPFAM" id="SSF51306">
    <property type="entry name" value="LexA/Signal peptidase"/>
    <property type="match status" value="1"/>
</dbReference>
<dbReference type="RefSeq" id="WP_261500189.1">
    <property type="nucleotide sequence ID" value="NZ_JAODYH010000004.1"/>
</dbReference>
<evidence type="ECO:0000256" key="5">
    <source>
        <dbReference type="ARBA" id="ARBA00022971"/>
    </source>
</evidence>
<reference evidence="7 8" key="1">
    <citation type="submission" date="2022-09" db="EMBL/GenBank/DDBJ databases">
        <title>Draft genome of isolate Be4.</title>
        <authorList>
            <person name="Sanchez-Castro I."/>
            <person name="Martinez-Rodriguez P."/>
            <person name="Descostes M."/>
            <person name="Merroun M."/>
        </authorList>
    </citation>
    <scope>NUCLEOTIDE SEQUENCE [LARGE SCALE GENOMIC DNA]</scope>
    <source>
        <strain evidence="7 8">Be4</strain>
    </source>
</reference>
<keyword evidence="8" id="KW-1185">Reference proteome</keyword>
<keyword evidence="4" id="KW-0574">Periplasm</keyword>
<evidence type="ECO:0000259" key="6">
    <source>
        <dbReference type="Pfam" id="PF10502"/>
    </source>
</evidence>
<evidence type="ECO:0000256" key="3">
    <source>
        <dbReference type="ARBA" id="ARBA00022729"/>
    </source>
</evidence>
<comment type="similarity">
    <text evidence="2">Belongs to the peptidase S26C family.</text>
</comment>
<dbReference type="InterPro" id="IPR036286">
    <property type="entry name" value="LexA/Signal_pep-like_sf"/>
</dbReference>
<dbReference type="Gene3D" id="2.10.109.10">
    <property type="entry name" value="Umud Fragment, subunit A"/>
    <property type="match status" value="1"/>
</dbReference>
<organism evidence="7 8">
    <name type="scientific">Acidovorax bellezanensis</name>
    <dbReference type="NCBI Taxonomy" id="2976702"/>
    <lineage>
        <taxon>Bacteria</taxon>
        <taxon>Pseudomonadati</taxon>
        <taxon>Pseudomonadota</taxon>
        <taxon>Betaproteobacteria</taxon>
        <taxon>Burkholderiales</taxon>
        <taxon>Comamonadaceae</taxon>
        <taxon>Acidovorax</taxon>
    </lineage>
</organism>
<comment type="caution">
    <text evidence="7">The sequence shown here is derived from an EMBL/GenBank/DDBJ whole genome shotgun (WGS) entry which is preliminary data.</text>
</comment>
<evidence type="ECO:0000256" key="1">
    <source>
        <dbReference type="ARBA" id="ARBA00004418"/>
    </source>
</evidence>
<dbReference type="Pfam" id="PF10502">
    <property type="entry name" value="Peptidase_S26"/>
    <property type="match status" value="1"/>
</dbReference>
<evidence type="ECO:0000256" key="2">
    <source>
        <dbReference type="ARBA" id="ARBA00005849"/>
    </source>
</evidence>
<evidence type="ECO:0000313" key="8">
    <source>
        <dbReference type="Proteomes" id="UP001525968"/>
    </source>
</evidence>
<accession>A0ABT2PPB3</accession>
<name>A0ABT2PPB3_9BURK</name>
<keyword evidence="5" id="KW-0184">Conjugation</keyword>
<dbReference type="EMBL" id="JAODYH010000004">
    <property type="protein sequence ID" value="MCT9811027.1"/>
    <property type="molecule type" value="Genomic_DNA"/>
</dbReference>
<sequence length="182" mass="19429">MNAQLAWTRRIAAAVTLVRLGSLLLGVGCSPVGLRVNTTPSIPVGLYRVSRAPVAKGAYVMFCPPQTRTFALARRRGYVGAGPCPGGYGYLMKKVSAAKADVVSFAADGVRVNGALLAFSAPLRVDQGGRALPRYRAPQRGLKSSEVLLMSDVSRTSFDARYFGPLSVAQIETVIVPVWTWS</sequence>
<feature type="domain" description="Peptidase S26" evidence="6">
    <location>
        <begin position="13"/>
        <end position="176"/>
    </location>
</feature>
<evidence type="ECO:0000313" key="7">
    <source>
        <dbReference type="EMBL" id="MCT9811027.1"/>
    </source>
</evidence>
<gene>
    <name evidence="7" type="primary">traF</name>
    <name evidence="7" type="ORF">N0K08_10315</name>
</gene>